<dbReference type="Proteomes" id="UP000033099">
    <property type="component" value="Chromosome"/>
</dbReference>
<dbReference type="KEGG" id="pfb:VO64_5388"/>
<protein>
    <submittedName>
        <fullName evidence="2">Lipoprotein</fullName>
    </submittedName>
</protein>
<gene>
    <name evidence="2" type="ORF">VO64_5388</name>
</gene>
<evidence type="ECO:0000313" key="3">
    <source>
        <dbReference type="Proteomes" id="UP000033099"/>
    </source>
</evidence>
<dbReference type="Pfam" id="PF12790">
    <property type="entry name" value="T6SS-SciN"/>
    <property type="match status" value="1"/>
</dbReference>
<dbReference type="PANTHER" id="PTHR37625">
    <property type="entry name" value="OUTER MEMBRANE LIPOPROTEIN-RELATED"/>
    <property type="match status" value="1"/>
</dbReference>
<reference evidence="2 3" key="1">
    <citation type="journal article" date="2015" name="Genome Announc.">
        <title>Complete Genome Sequence of Biocontrol Strain Pseudomonas fluorescens LBUM223.</title>
        <authorList>
            <person name="Roquigny R."/>
            <person name="Arseneault T."/>
            <person name="Gadkar V.J."/>
            <person name="Novinscak A."/>
            <person name="Joly D.L."/>
            <person name="Filion M."/>
        </authorList>
    </citation>
    <scope>NUCLEOTIDE SEQUENCE [LARGE SCALE GENOMIC DNA]</scope>
    <source>
        <strain evidence="2 3">LBUM223</strain>
    </source>
</reference>
<feature type="compositionally biased region" description="Acidic residues" evidence="1">
    <location>
        <begin position="152"/>
        <end position="164"/>
    </location>
</feature>
<dbReference type="InterPro" id="IPR038706">
    <property type="entry name" value="Type_VI_SciN-like_sf"/>
</dbReference>
<evidence type="ECO:0000313" key="2">
    <source>
        <dbReference type="EMBL" id="AKA85934.1"/>
    </source>
</evidence>
<dbReference type="AlphaFoldDB" id="A0AAU8TW11"/>
<dbReference type="PANTHER" id="PTHR37625:SF4">
    <property type="entry name" value="OUTER MEMBRANE LIPOPROTEIN"/>
    <property type="match status" value="1"/>
</dbReference>
<accession>A0AAU8TW11</accession>
<name>A0AAU8TW11_9PSED</name>
<sequence length="175" mass="18911">MFSSPDRLRMTIDGDNQLNTVADGEPLSVVVRVYQLSRLEPFVAASADALWTVPQQTMGATVLDTRELTVLPGIGHVEDWPLGDATRFVGVAAFFHDTSEQPWKIAFAADSLRKDGLWFSPDGVRVLLEGSRVVAASGVDVLDGVARWSDPESDNTEVALEVDETPSPSSAEVVL</sequence>
<dbReference type="Gene3D" id="2.60.40.4150">
    <property type="entry name" value="Type VI secretion system, lipoprotein SciN"/>
    <property type="match status" value="1"/>
</dbReference>
<feature type="region of interest" description="Disordered" evidence="1">
    <location>
        <begin position="152"/>
        <end position="175"/>
    </location>
</feature>
<dbReference type="NCBIfam" id="TIGR03352">
    <property type="entry name" value="VI_chp_3"/>
    <property type="match status" value="1"/>
</dbReference>
<organism evidence="2 3">
    <name type="scientific">Pseudomonas synxantha</name>
    <dbReference type="NCBI Taxonomy" id="47883"/>
    <lineage>
        <taxon>Bacteria</taxon>
        <taxon>Pseudomonadati</taxon>
        <taxon>Pseudomonadota</taxon>
        <taxon>Gammaproteobacteria</taxon>
        <taxon>Pseudomonadales</taxon>
        <taxon>Pseudomonadaceae</taxon>
        <taxon>Pseudomonas</taxon>
    </lineage>
</organism>
<evidence type="ECO:0000256" key="1">
    <source>
        <dbReference type="SAM" id="MobiDB-lite"/>
    </source>
</evidence>
<keyword evidence="2" id="KW-0449">Lipoprotein</keyword>
<proteinExistence type="predicted"/>
<feature type="compositionally biased region" description="Polar residues" evidence="1">
    <location>
        <begin position="166"/>
        <end position="175"/>
    </location>
</feature>
<dbReference type="InterPro" id="IPR017734">
    <property type="entry name" value="T6SS_SciN"/>
</dbReference>
<dbReference type="EMBL" id="CP011117">
    <property type="protein sequence ID" value="AKA85934.1"/>
    <property type="molecule type" value="Genomic_DNA"/>
</dbReference>